<dbReference type="EMBL" id="WJQU01000004">
    <property type="protein sequence ID" value="KAJ6634909.1"/>
    <property type="molecule type" value="Genomic_DNA"/>
</dbReference>
<comment type="caution">
    <text evidence="1">The sequence shown here is derived from an EMBL/GenBank/DDBJ whole genome shotgun (WGS) entry which is preliminary data.</text>
</comment>
<keyword evidence="2" id="KW-1185">Reference proteome</keyword>
<accession>A0A9Q0MQ84</accession>
<reference evidence="1" key="1">
    <citation type="submission" date="2022-07" db="EMBL/GenBank/DDBJ databases">
        <authorList>
            <person name="Trinca V."/>
            <person name="Uliana J.V.C."/>
            <person name="Torres T.T."/>
            <person name="Ward R.J."/>
            <person name="Monesi N."/>
        </authorList>
    </citation>
    <scope>NUCLEOTIDE SEQUENCE</scope>
    <source>
        <strain evidence="1">HSMRA1968</strain>
        <tissue evidence="1">Whole embryos</tissue>
    </source>
</reference>
<dbReference type="Proteomes" id="UP001151699">
    <property type="component" value="Chromosome C"/>
</dbReference>
<evidence type="ECO:0000313" key="1">
    <source>
        <dbReference type="EMBL" id="KAJ6634909.1"/>
    </source>
</evidence>
<protein>
    <submittedName>
        <fullName evidence="1">Uncharacterized protein</fullName>
    </submittedName>
</protein>
<dbReference type="AlphaFoldDB" id="A0A9Q0MQ84"/>
<proteinExistence type="predicted"/>
<sequence length="111" mass="12513">MYGNGFLFRLNDIPNHPSRNIIVELVLKMKYAGKCNSKPRERNPNAHSIFSRLGLDLGRFGLLPKREQRWKILCFIVLGISIGKESRKGNLGLCSEEDIKQGLAMVPTSSL</sequence>
<name>A0A9Q0MQ84_9DIPT</name>
<organism evidence="1 2">
    <name type="scientific">Pseudolycoriella hygida</name>
    <dbReference type="NCBI Taxonomy" id="35572"/>
    <lineage>
        <taxon>Eukaryota</taxon>
        <taxon>Metazoa</taxon>
        <taxon>Ecdysozoa</taxon>
        <taxon>Arthropoda</taxon>
        <taxon>Hexapoda</taxon>
        <taxon>Insecta</taxon>
        <taxon>Pterygota</taxon>
        <taxon>Neoptera</taxon>
        <taxon>Endopterygota</taxon>
        <taxon>Diptera</taxon>
        <taxon>Nematocera</taxon>
        <taxon>Sciaroidea</taxon>
        <taxon>Sciaridae</taxon>
        <taxon>Pseudolycoriella</taxon>
    </lineage>
</organism>
<gene>
    <name evidence="1" type="ORF">Bhyg_13490</name>
</gene>
<evidence type="ECO:0000313" key="2">
    <source>
        <dbReference type="Proteomes" id="UP001151699"/>
    </source>
</evidence>